<evidence type="ECO:0000259" key="3">
    <source>
        <dbReference type="PROSITE" id="PS01031"/>
    </source>
</evidence>
<organism evidence="4 5">
    <name type="scientific">Macleaya cordata</name>
    <name type="common">Five-seeded plume-poppy</name>
    <name type="synonym">Bocconia cordata</name>
    <dbReference type="NCBI Taxonomy" id="56857"/>
    <lineage>
        <taxon>Eukaryota</taxon>
        <taxon>Viridiplantae</taxon>
        <taxon>Streptophyta</taxon>
        <taxon>Embryophyta</taxon>
        <taxon>Tracheophyta</taxon>
        <taxon>Spermatophyta</taxon>
        <taxon>Magnoliopsida</taxon>
        <taxon>Ranunculales</taxon>
        <taxon>Papaveraceae</taxon>
        <taxon>Papaveroideae</taxon>
        <taxon>Macleaya</taxon>
    </lineage>
</organism>
<proteinExistence type="inferred from homology"/>
<dbReference type="InterPro" id="IPR002068">
    <property type="entry name" value="A-crystallin/Hsp20_dom"/>
</dbReference>
<evidence type="ECO:0000256" key="2">
    <source>
        <dbReference type="RuleBase" id="RU003616"/>
    </source>
</evidence>
<dbReference type="InParanoid" id="A0A200PSA7"/>
<dbReference type="Pfam" id="PF00011">
    <property type="entry name" value="HSP20"/>
    <property type="match status" value="1"/>
</dbReference>
<feature type="domain" description="SHSP" evidence="3">
    <location>
        <begin position="163"/>
        <end position="267"/>
    </location>
</feature>
<comment type="caution">
    <text evidence="4">The sequence shown here is derived from an EMBL/GenBank/DDBJ whole genome shotgun (WGS) entry which is preliminary data.</text>
</comment>
<dbReference type="OrthoDB" id="1431247at2759"/>
<dbReference type="CDD" id="cd06464">
    <property type="entry name" value="ACD_sHsps-like"/>
    <property type="match status" value="1"/>
</dbReference>
<dbReference type="FunCoup" id="A0A200PSA7">
    <property type="interactions" value="413"/>
</dbReference>
<dbReference type="AlphaFoldDB" id="A0A200PSA7"/>
<accession>A0A200PSA7</accession>
<protein>
    <submittedName>
        <fullName evidence="4">Alpha crystallin/Hsp20 domain</fullName>
    </submittedName>
</protein>
<dbReference type="InterPro" id="IPR008978">
    <property type="entry name" value="HSP20-like_chaperone"/>
</dbReference>
<dbReference type="Gene3D" id="2.60.40.790">
    <property type="match status" value="1"/>
</dbReference>
<name>A0A200PSA7_MACCD</name>
<sequence>MESQVVSQRRLKMIVGHFAGTEDVSATHLFPLNCSSFLNSVVQRCDSRMLFARQGSISQACFMREVSIEQNFRQGNSFQPAMPTRPRPSGSAIKDFSSNVATTPIFSRPVQAKPDLPNVAKYEPVKEECKLSMDEPPMFARPNRGFNAEKQISSEKIGHATGSNGTEWSPRMDVAESGCTYTMTLEVPGVNSNDIRVEINNQNLIITGNRSTQLWRMASSQDISTKYHKREISQGPYKVVWPLPSDEWVPTDHSSKTLRLKAKAEGY</sequence>
<gene>
    <name evidence="4" type="ORF">BVC80_7985g3</name>
</gene>
<comment type="similarity">
    <text evidence="1 2">Belongs to the small heat shock protein (HSP20) family.</text>
</comment>
<dbReference type="PROSITE" id="PS01031">
    <property type="entry name" value="SHSP"/>
    <property type="match status" value="1"/>
</dbReference>
<dbReference type="OMA" id="THLLPMN"/>
<reference evidence="4 5" key="1">
    <citation type="journal article" date="2017" name="Mol. Plant">
        <title>The Genome of Medicinal Plant Macleaya cordata Provides New Insights into Benzylisoquinoline Alkaloids Metabolism.</title>
        <authorList>
            <person name="Liu X."/>
            <person name="Liu Y."/>
            <person name="Huang P."/>
            <person name="Ma Y."/>
            <person name="Qing Z."/>
            <person name="Tang Q."/>
            <person name="Cao H."/>
            <person name="Cheng P."/>
            <person name="Zheng Y."/>
            <person name="Yuan Z."/>
            <person name="Zhou Y."/>
            <person name="Liu J."/>
            <person name="Tang Z."/>
            <person name="Zhuo Y."/>
            <person name="Zhang Y."/>
            <person name="Yu L."/>
            <person name="Huang J."/>
            <person name="Yang P."/>
            <person name="Peng Q."/>
            <person name="Zhang J."/>
            <person name="Jiang W."/>
            <person name="Zhang Z."/>
            <person name="Lin K."/>
            <person name="Ro D.K."/>
            <person name="Chen X."/>
            <person name="Xiong X."/>
            <person name="Shang Y."/>
            <person name="Huang S."/>
            <person name="Zeng J."/>
        </authorList>
    </citation>
    <scope>NUCLEOTIDE SEQUENCE [LARGE SCALE GENOMIC DNA]</scope>
    <source>
        <strain evidence="5">cv. BLH2017</strain>
        <tissue evidence="4">Root</tissue>
    </source>
</reference>
<evidence type="ECO:0000313" key="5">
    <source>
        <dbReference type="Proteomes" id="UP000195402"/>
    </source>
</evidence>
<dbReference type="Proteomes" id="UP000195402">
    <property type="component" value="Unassembled WGS sequence"/>
</dbReference>
<evidence type="ECO:0000313" key="4">
    <source>
        <dbReference type="EMBL" id="OVA01104.1"/>
    </source>
</evidence>
<evidence type="ECO:0000256" key="1">
    <source>
        <dbReference type="PROSITE-ProRule" id="PRU00285"/>
    </source>
</evidence>
<keyword evidence="5" id="KW-1185">Reference proteome</keyword>
<dbReference type="SUPFAM" id="SSF49764">
    <property type="entry name" value="HSP20-like chaperones"/>
    <property type="match status" value="1"/>
</dbReference>
<dbReference type="EMBL" id="MVGT01004201">
    <property type="protein sequence ID" value="OVA01104.1"/>
    <property type="molecule type" value="Genomic_DNA"/>
</dbReference>